<dbReference type="GO" id="GO:0046983">
    <property type="term" value="F:protein dimerization activity"/>
    <property type="evidence" value="ECO:0007669"/>
    <property type="project" value="InterPro"/>
</dbReference>
<feature type="compositionally biased region" description="Acidic residues" evidence="6">
    <location>
        <begin position="223"/>
        <end position="235"/>
    </location>
</feature>
<feature type="domain" description="BHLH" evidence="7">
    <location>
        <begin position="134"/>
        <end position="183"/>
    </location>
</feature>
<sequence>MLLEPFISECNSPATDLPMANNNGGDPDMAIAHDLQPWFPPQAMAASPPTSPWNPFRGPTEGDASTDEAVVAYLNSLLTTADAEPSSQPSAEHDDKEEEPPPKREARRQRRPGLAASGGSSEDDDEEQRPGKRRHQSKNLVAERKRRQRIRDRLHALRSMVPKITKMDKASILGDAIEYVKELQKQVRDMQDELEKNEEEDQGNDPVPNGMMNRGKQPVSEKDDVDEEEEEEEQQQMEVSSIAFRRSNRNMLRRVCCVD</sequence>
<keyword evidence="4" id="KW-0804">Transcription</keyword>
<evidence type="ECO:0000256" key="3">
    <source>
        <dbReference type="ARBA" id="ARBA00023015"/>
    </source>
</evidence>
<dbReference type="EMBL" id="JAQQAF010000003">
    <property type="protein sequence ID" value="KAJ8501342.1"/>
    <property type="molecule type" value="Genomic_DNA"/>
</dbReference>
<dbReference type="Proteomes" id="UP001222027">
    <property type="component" value="Unassembled WGS sequence"/>
</dbReference>
<dbReference type="PROSITE" id="PS50888">
    <property type="entry name" value="BHLH"/>
    <property type="match status" value="1"/>
</dbReference>
<keyword evidence="9" id="KW-1185">Reference proteome</keyword>
<evidence type="ECO:0000256" key="5">
    <source>
        <dbReference type="ARBA" id="ARBA00023242"/>
    </source>
</evidence>
<name>A0AAV8RK37_ENSVE</name>
<dbReference type="SMART" id="SM00353">
    <property type="entry name" value="HLH"/>
    <property type="match status" value="1"/>
</dbReference>
<dbReference type="InterPro" id="IPR036638">
    <property type="entry name" value="HLH_DNA-bd_sf"/>
</dbReference>
<evidence type="ECO:0000259" key="7">
    <source>
        <dbReference type="PROSITE" id="PS50888"/>
    </source>
</evidence>
<feature type="region of interest" description="Disordered" evidence="6">
    <location>
        <begin position="188"/>
        <end position="241"/>
    </location>
</feature>
<dbReference type="Gene3D" id="4.10.280.10">
    <property type="entry name" value="Helix-loop-helix DNA-binding domain"/>
    <property type="match status" value="1"/>
</dbReference>
<evidence type="ECO:0000256" key="1">
    <source>
        <dbReference type="ARBA" id="ARBA00004123"/>
    </source>
</evidence>
<comment type="similarity">
    <text evidence="2">Belongs to the bHLH protein family.</text>
</comment>
<gene>
    <name evidence="8" type="ORF">OPV22_011894</name>
</gene>
<dbReference type="PANTHER" id="PTHR31945:SF11">
    <property type="entry name" value="TRANSCRIPTION FACTOR ABORTED MICROSPORES"/>
    <property type="match status" value="1"/>
</dbReference>
<dbReference type="GO" id="GO:0005634">
    <property type="term" value="C:nucleus"/>
    <property type="evidence" value="ECO:0007669"/>
    <property type="project" value="UniProtKB-SubCell"/>
</dbReference>
<feature type="region of interest" description="Disordered" evidence="6">
    <location>
        <begin position="1"/>
        <end position="156"/>
    </location>
</feature>
<dbReference type="AlphaFoldDB" id="A0AAV8RK37"/>
<comment type="caution">
    <text evidence="8">The sequence shown here is derived from an EMBL/GenBank/DDBJ whole genome shotgun (WGS) entry which is preliminary data.</text>
</comment>
<evidence type="ECO:0000313" key="9">
    <source>
        <dbReference type="Proteomes" id="UP001222027"/>
    </source>
</evidence>
<evidence type="ECO:0000256" key="6">
    <source>
        <dbReference type="SAM" id="MobiDB-lite"/>
    </source>
</evidence>
<evidence type="ECO:0000256" key="2">
    <source>
        <dbReference type="ARBA" id="ARBA00005510"/>
    </source>
</evidence>
<dbReference type="InterPro" id="IPR011598">
    <property type="entry name" value="bHLH_dom"/>
</dbReference>
<comment type="subcellular location">
    <subcellularLocation>
        <location evidence="1">Nucleus</location>
    </subcellularLocation>
</comment>
<proteinExistence type="inferred from homology"/>
<dbReference type="PANTHER" id="PTHR31945">
    <property type="entry name" value="TRANSCRIPTION FACTOR SCREAM2-RELATED"/>
    <property type="match status" value="1"/>
</dbReference>
<feature type="compositionally biased region" description="Polar residues" evidence="6">
    <location>
        <begin position="9"/>
        <end position="24"/>
    </location>
</feature>
<evidence type="ECO:0000313" key="8">
    <source>
        <dbReference type="EMBL" id="KAJ8501342.1"/>
    </source>
</evidence>
<dbReference type="GO" id="GO:0043565">
    <property type="term" value="F:sequence-specific DNA binding"/>
    <property type="evidence" value="ECO:0007669"/>
    <property type="project" value="TreeGrafter"/>
</dbReference>
<organism evidence="8 9">
    <name type="scientific">Ensete ventricosum</name>
    <name type="common">Abyssinian banana</name>
    <name type="synonym">Musa ensete</name>
    <dbReference type="NCBI Taxonomy" id="4639"/>
    <lineage>
        <taxon>Eukaryota</taxon>
        <taxon>Viridiplantae</taxon>
        <taxon>Streptophyta</taxon>
        <taxon>Embryophyta</taxon>
        <taxon>Tracheophyta</taxon>
        <taxon>Spermatophyta</taxon>
        <taxon>Magnoliopsida</taxon>
        <taxon>Liliopsida</taxon>
        <taxon>Zingiberales</taxon>
        <taxon>Musaceae</taxon>
        <taxon>Ensete</taxon>
    </lineage>
</organism>
<dbReference type="Pfam" id="PF00010">
    <property type="entry name" value="HLH"/>
    <property type="match status" value="1"/>
</dbReference>
<dbReference type="SUPFAM" id="SSF47459">
    <property type="entry name" value="HLH, helix-loop-helix DNA-binding domain"/>
    <property type="match status" value="1"/>
</dbReference>
<evidence type="ECO:0000256" key="4">
    <source>
        <dbReference type="ARBA" id="ARBA00023163"/>
    </source>
</evidence>
<dbReference type="InterPro" id="IPR051358">
    <property type="entry name" value="TF_AMS/ICE1/BHLH6-like"/>
</dbReference>
<dbReference type="GO" id="GO:0003700">
    <property type="term" value="F:DNA-binding transcription factor activity"/>
    <property type="evidence" value="ECO:0007669"/>
    <property type="project" value="TreeGrafter"/>
</dbReference>
<keyword evidence="3" id="KW-0805">Transcription regulation</keyword>
<reference evidence="8 9" key="1">
    <citation type="submission" date="2022-12" db="EMBL/GenBank/DDBJ databases">
        <title>Chromosome-scale assembly of the Ensete ventricosum genome.</title>
        <authorList>
            <person name="Dussert Y."/>
            <person name="Stocks J."/>
            <person name="Wendawek A."/>
            <person name="Woldeyes F."/>
            <person name="Nichols R.A."/>
            <person name="Borrell J.S."/>
        </authorList>
    </citation>
    <scope>NUCLEOTIDE SEQUENCE [LARGE SCALE GENOMIC DNA]</scope>
    <source>
        <strain evidence="9">cv. Maze</strain>
        <tissue evidence="8">Seeds</tissue>
    </source>
</reference>
<protein>
    <recommendedName>
        <fullName evidence="7">BHLH domain-containing protein</fullName>
    </recommendedName>
</protein>
<accession>A0AAV8RK37</accession>
<keyword evidence="5" id="KW-0539">Nucleus</keyword>
<feature type="compositionally biased region" description="Basic and acidic residues" evidence="6">
    <location>
        <begin position="91"/>
        <end position="104"/>
    </location>
</feature>